<name>A0ABR9UT26_9CHRO</name>
<reference evidence="1 2" key="1">
    <citation type="submission" date="2020-10" db="EMBL/GenBank/DDBJ databases">
        <authorList>
            <person name="Castelo-Branco R."/>
            <person name="Eusebio N."/>
            <person name="Adriana R."/>
            <person name="Vieira A."/>
            <person name="Brugerolle De Fraissinette N."/>
            <person name="Rezende De Castro R."/>
            <person name="Schneider M.P."/>
            <person name="Vasconcelos V."/>
            <person name="Leao P.N."/>
        </authorList>
    </citation>
    <scope>NUCLEOTIDE SEQUENCE [LARGE SCALE GENOMIC DNA]</scope>
    <source>
        <strain evidence="1 2">LEGE 06123</strain>
    </source>
</reference>
<dbReference type="Proteomes" id="UP000651156">
    <property type="component" value="Unassembled WGS sequence"/>
</dbReference>
<evidence type="ECO:0000313" key="1">
    <source>
        <dbReference type="EMBL" id="MBE9191421.1"/>
    </source>
</evidence>
<dbReference type="EMBL" id="JADEWN010000032">
    <property type="protein sequence ID" value="MBE9191421.1"/>
    <property type="molecule type" value="Genomic_DNA"/>
</dbReference>
<evidence type="ECO:0008006" key="3">
    <source>
        <dbReference type="Google" id="ProtNLM"/>
    </source>
</evidence>
<comment type="caution">
    <text evidence="1">The sequence shown here is derived from an EMBL/GenBank/DDBJ whole genome shotgun (WGS) entry which is preliminary data.</text>
</comment>
<accession>A0ABR9UT26</accession>
<dbReference type="RefSeq" id="WP_193932564.1">
    <property type="nucleotide sequence ID" value="NZ_CAWPMZ010000062.1"/>
</dbReference>
<keyword evidence="2" id="KW-1185">Reference proteome</keyword>
<sequence>MNNNIFRDAVRDDNGKFSVAYDAPKTLRSIRLTDTAWQSLGELADAHNTSRTDIIERWARDKETPQETILKAIEQFIEDKRQEYGSNPAQKGEFKYSRSWDYLLQFKALIENAPWELLGEKQKL</sequence>
<protein>
    <recommendedName>
        <fullName evidence="3">Ribbon-helix-helix protein CopG domain-containing protein</fullName>
    </recommendedName>
</protein>
<organism evidence="1 2">
    <name type="scientific">Gloeocapsopsis crepidinum LEGE 06123</name>
    <dbReference type="NCBI Taxonomy" id="588587"/>
    <lineage>
        <taxon>Bacteria</taxon>
        <taxon>Bacillati</taxon>
        <taxon>Cyanobacteriota</taxon>
        <taxon>Cyanophyceae</taxon>
        <taxon>Oscillatoriophycideae</taxon>
        <taxon>Chroococcales</taxon>
        <taxon>Chroococcaceae</taxon>
        <taxon>Gloeocapsopsis</taxon>
    </lineage>
</organism>
<evidence type="ECO:0000313" key="2">
    <source>
        <dbReference type="Proteomes" id="UP000651156"/>
    </source>
</evidence>
<gene>
    <name evidence="1" type="ORF">IQ230_13905</name>
</gene>
<proteinExistence type="predicted"/>